<evidence type="ECO:0000313" key="3">
    <source>
        <dbReference type="EMBL" id="MCP2348131.1"/>
    </source>
</evidence>
<keyword evidence="1" id="KW-0129">CBS domain</keyword>
<keyword evidence="4" id="KW-1185">Reference proteome</keyword>
<evidence type="ECO:0000313" key="4">
    <source>
        <dbReference type="Proteomes" id="UP001320766"/>
    </source>
</evidence>
<feature type="domain" description="CBS" evidence="2">
    <location>
        <begin position="287"/>
        <end position="343"/>
    </location>
</feature>
<evidence type="ECO:0000256" key="1">
    <source>
        <dbReference type="PROSITE-ProRule" id="PRU00703"/>
    </source>
</evidence>
<sequence length="517" mass="57733">MTSRAWLVRLGETGQRESTALKEGLAILGWSELGDLGACESRTDIAAMVAENYPHEGKATLSNWTGQLWRFLQEIREGDLVVCPLKTRQTVAVGRVTGPYRYESDADPGFRHVRPVEWRRTDIAKTDIEQDLRNSMSSLLTVCALSRFGAPRRITHLAEQGVDPGPTPDEMVMLEGFATPHELLDAVIANSTGEPIRLTIRDFLKRWGVTRRTSASVARIEVDLGAKGVTTRPSFTEGWFDSVIELLPVGEEPESIKEIPSQSLQPDVEDAPDLPAITLRVGVLESANKGVASVRLEDNLKIAHTKMLSGKYSQLAVIDENGTLRGALSWESIGKASMRGQKLRTVSDAVDRTASLVDHHEDLLSQVNEIYNKGYVFVCDSDRKVTGIITAADLTQQFGHLARPFVLVEEAERRLRRRADEVFNVDELREAAPRHLATRVTSANDLMLGAYKHLLASPARWSRLEWPLDHALFLELLELIRAVRNELMHFAPDPLDEETLTRVEGFIEMLRIVDPRP</sequence>
<evidence type="ECO:0000259" key="2">
    <source>
        <dbReference type="PROSITE" id="PS51371"/>
    </source>
</evidence>
<dbReference type="Pfam" id="PF00571">
    <property type="entry name" value="CBS"/>
    <property type="match status" value="1"/>
</dbReference>
<dbReference type="InterPro" id="IPR000644">
    <property type="entry name" value="CBS_dom"/>
</dbReference>
<dbReference type="Gene3D" id="3.10.580.10">
    <property type="entry name" value="CBS-domain"/>
    <property type="match status" value="1"/>
</dbReference>
<organism evidence="3 4">
    <name type="scientific">Nonomuraea roseoviolacea subsp. carminata</name>
    <dbReference type="NCBI Taxonomy" id="160689"/>
    <lineage>
        <taxon>Bacteria</taxon>
        <taxon>Bacillati</taxon>
        <taxon>Actinomycetota</taxon>
        <taxon>Actinomycetes</taxon>
        <taxon>Streptosporangiales</taxon>
        <taxon>Streptosporangiaceae</taxon>
        <taxon>Nonomuraea</taxon>
    </lineage>
</organism>
<dbReference type="SUPFAM" id="SSF54631">
    <property type="entry name" value="CBS-domain pair"/>
    <property type="match status" value="1"/>
</dbReference>
<comment type="caution">
    <text evidence="3">The sequence shown here is derived from an EMBL/GenBank/DDBJ whole genome shotgun (WGS) entry which is preliminary data.</text>
</comment>
<name>A0ABT1K2B6_9ACTN</name>
<dbReference type="Proteomes" id="UP001320766">
    <property type="component" value="Unassembled WGS sequence"/>
</dbReference>
<dbReference type="EMBL" id="JAMZEC010000001">
    <property type="protein sequence ID" value="MCP2348131.1"/>
    <property type="molecule type" value="Genomic_DNA"/>
</dbReference>
<reference evidence="3 4" key="1">
    <citation type="submission" date="2022-06" db="EMBL/GenBank/DDBJ databases">
        <title>Sequencing the genomes of 1000 actinobacteria strains.</title>
        <authorList>
            <person name="Klenk H.-P."/>
        </authorList>
    </citation>
    <scope>NUCLEOTIDE SEQUENCE [LARGE SCALE GENOMIC DNA]</scope>
    <source>
        <strain evidence="3 4">DSM 44170</strain>
    </source>
</reference>
<dbReference type="PROSITE" id="PS51371">
    <property type="entry name" value="CBS"/>
    <property type="match status" value="1"/>
</dbReference>
<dbReference type="RefSeq" id="WP_253771608.1">
    <property type="nucleotide sequence ID" value="NZ_BAAAVE010000006.1"/>
</dbReference>
<gene>
    <name evidence="3" type="ORF">HD595_004253</name>
</gene>
<proteinExistence type="predicted"/>
<protein>
    <submittedName>
        <fullName evidence="3">Restriction system protein</fullName>
    </submittedName>
</protein>
<dbReference type="InterPro" id="IPR046342">
    <property type="entry name" value="CBS_dom_sf"/>
</dbReference>
<accession>A0ABT1K2B6</accession>